<dbReference type="PANTHER" id="PTHR31719:SF176">
    <property type="entry name" value="NAC DOMAIN CONTAINING PROTEIN 84"/>
    <property type="match status" value="1"/>
</dbReference>
<feature type="region of interest" description="Disordered" evidence="5">
    <location>
        <begin position="199"/>
        <end position="241"/>
    </location>
</feature>
<name>A0A6A1URA6_9ROSI</name>
<dbReference type="GO" id="GO:0003677">
    <property type="term" value="F:DNA binding"/>
    <property type="evidence" value="ECO:0007669"/>
    <property type="project" value="UniProtKB-KW"/>
</dbReference>
<dbReference type="Gene3D" id="2.170.150.80">
    <property type="entry name" value="NAC domain"/>
    <property type="match status" value="1"/>
</dbReference>
<keyword evidence="8" id="KW-1185">Reference proteome</keyword>
<dbReference type="InterPro" id="IPR003441">
    <property type="entry name" value="NAC-dom"/>
</dbReference>
<gene>
    <name evidence="7" type="ORF">CJ030_MR8G024965</name>
</gene>
<keyword evidence="3" id="KW-0804">Transcription</keyword>
<dbReference type="PROSITE" id="PS51005">
    <property type="entry name" value="NAC"/>
    <property type="match status" value="1"/>
</dbReference>
<feature type="compositionally biased region" description="Polar residues" evidence="5">
    <location>
        <begin position="210"/>
        <end position="227"/>
    </location>
</feature>
<feature type="domain" description="NAC" evidence="6">
    <location>
        <begin position="14"/>
        <end position="165"/>
    </location>
</feature>
<keyword evidence="2" id="KW-0238">DNA-binding</keyword>
<dbReference type="GO" id="GO:0006355">
    <property type="term" value="P:regulation of DNA-templated transcription"/>
    <property type="evidence" value="ECO:0007669"/>
    <property type="project" value="InterPro"/>
</dbReference>
<evidence type="ECO:0000256" key="2">
    <source>
        <dbReference type="ARBA" id="ARBA00023125"/>
    </source>
</evidence>
<evidence type="ECO:0000313" key="7">
    <source>
        <dbReference type="EMBL" id="KAB1202852.1"/>
    </source>
</evidence>
<dbReference type="SUPFAM" id="SSF101941">
    <property type="entry name" value="NAC domain"/>
    <property type="match status" value="1"/>
</dbReference>
<evidence type="ECO:0000313" key="8">
    <source>
        <dbReference type="Proteomes" id="UP000516437"/>
    </source>
</evidence>
<dbReference type="InterPro" id="IPR036093">
    <property type="entry name" value="NAC_dom_sf"/>
</dbReference>
<evidence type="ECO:0000256" key="1">
    <source>
        <dbReference type="ARBA" id="ARBA00023015"/>
    </source>
</evidence>
<reference evidence="7 8" key="1">
    <citation type="journal article" date="2019" name="Plant Biotechnol. J.">
        <title>The red bayberry genome and genetic basis of sex determination.</title>
        <authorList>
            <person name="Jia H.M."/>
            <person name="Jia H.J."/>
            <person name="Cai Q.L."/>
            <person name="Wang Y."/>
            <person name="Zhao H.B."/>
            <person name="Yang W.F."/>
            <person name="Wang G.Y."/>
            <person name="Li Y.H."/>
            <person name="Zhan D.L."/>
            <person name="Shen Y.T."/>
            <person name="Niu Q.F."/>
            <person name="Chang L."/>
            <person name="Qiu J."/>
            <person name="Zhao L."/>
            <person name="Xie H.B."/>
            <person name="Fu W.Y."/>
            <person name="Jin J."/>
            <person name="Li X.W."/>
            <person name="Jiao Y."/>
            <person name="Zhou C.C."/>
            <person name="Tu T."/>
            <person name="Chai C.Y."/>
            <person name="Gao J.L."/>
            <person name="Fan L.J."/>
            <person name="van de Weg E."/>
            <person name="Wang J.Y."/>
            <person name="Gao Z.S."/>
        </authorList>
    </citation>
    <scope>NUCLEOTIDE SEQUENCE [LARGE SCALE GENOMIC DNA]</scope>
    <source>
        <tissue evidence="7">Leaves</tissue>
    </source>
</reference>
<evidence type="ECO:0000259" key="6">
    <source>
        <dbReference type="PROSITE" id="PS51005"/>
    </source>
</evidence>
<dbReference type="OrthoDB" id="676820at2759"/>
<evidence type="ECO:0000256" key="4">
    <source>
        <dbReference type="ARBA" id="ARBA00023242"/>
    </source>
</evidence>
<dbReference type="PANTHER" id="PTHR31719">
    <property type="entry name" value="NAC TRANSCRIPTION FACTOR 56"/>
    <property type="match status" value="1"/>
</dbReference>
<proteinExistence type="predicted"/>
<sequence>MEKPNCVINGGLKLPIGYRFHPTDEELVVHYLKRKVFAIPLPASVIPEFDVFQTDPWGLPGNLKEKRYFFGITKRSVHDSKCKRAAGSGYWKPIGKDKQILASESNQALGIRRTLVFCERKRAYGAKTRWVLHEYRLLGSETDPYSTQVSKMEMEDWVVYRIFQRKKRPHEKQVVISQSSNGKKARRLEMMRPSFMNSMLEDGSDLGGTQPASSCSSEITAVSSTGLDQEETSSRIRTSPF</sequence>
<keyword evidence="1" id="KW-0805">Transcription regulation</keyword>
<dbReference type="EMBL" id="RXIC02000026">
    <property type="protein sequence ID" value="KAB1202852.1"/>
    <property type="molecule type" value="Genomic_DNA"/>
</dbReference>
<protein>
    <submittedName>
        <fullName evidence="7">NAC domain-containing protein 68</fullName>
    </submittedName>
</protein>
<keyword evidence="4" id="KW-0539">Nucleus</keyword>
<dbReference type="Pfam" id="PF02365">
    <property type="entry name" value="NAM"/>
    <property type="match status" value="1"/>
</dbReference>
<evidence type="ECO:0000256" key="3">
    <source>
        <dbReference type="ARBA" id="ARBA00023163"/>
    </source>
</evidence>
<organism evidence="7 8">
    <name type="scientific">Morella rubra</name>
    <name type="common">Chinese bayberry</name>
    <dbReference type="NCBI Taxonomy" id="262757"/>
    <lineage>
        <taxon>Eukaryota</taxon>
        <taxon>Viridiplantae</taxon>
        <taxon>Streptophyta</taxon>
        <taxon>Embryophyta</taxon>
        <taxon>Tracheophyta</taxon>
        <taxon>Spermatophyta</taxon>
        <taxon>Magnoliopsida</taxon>
        <taxon>eudicotyledons</taxon>
        <taxon>Gunneridae</taxon>
        <taxon>Pentapetalae</taxon>
        <taxon>rosids</taxon>
        <taxon>fabids</taxon>
        <taxon>Fagales</taxon>
        <taxon>Myricaceae</taxon>
        <taxon>Morella</taxon>
    </lineage>
</organism>
<evidence type="ECO:0000256" key="5">
    <source>
        <dbReference type="SAM" id="MobiDB-lite"/>
    </source>
</evidence>
<dbReference type="AlphaFoldDB" id="A0A6A1URA6"/>
<comment type="caution">
    <text evidence="7">The sequence shown here is derived from an EMBL/GenBank/DDBJ whole genome shotgun (WGS) entry which is preliminary data.</text>
</comment>
<accession>A0A6A1URA6</accession>
<dbReference type="SMR" id="A0A6A1URA6"/>
<dbReference type="Proteomes" id="UP000516437">
    <property type="component" value="Chromosome 8"/>
</dbReference>